<gene>
    <name evidence="2" type="ORF">A2161_11110</name>
</gene>
<dbReference type="InterPro" id="IPR013783">
    <property type="entry name" value="Ig-like_fold"/>
</dbReference>
<feature type="region of interest" description="Disordered" evidence="1">
    <location>
        <begin position="29"/>
        <end position="57"/>
    </location>
</feature>
<dbReference type="EMBL" id="MGDD01000215">
    <property type="protein sequence ID" value="OGL44620.1"/>
    <property type="molecule type" value="Genomic_DNA"/>
</dbReference>
<evidence type="ECO:0008006" key="4">
    <source>
        <dbReference type="Google" id="ProtNLM"/>
    </source>
</evidence>
<proteinExistence type="predicted"/>
<evidence type="ECO:0000313" key="3">
    <source>
        <dbReference type="Proteomes" id="UP000179266"/>
    </source>
</evidence>
<dbReference type="PROSITE" id="PS51257">
    <property type="entry name" value="PROKAR_LIPOPROTEIN"/>
    <property type="match status" value="1"/>
</dbReference>
<dbReference type="Proteomes" id="UP000179266">
    <property type="component" value="Unassembled WGS sequence"/>
</dbReference>
<dbReference type="Pfam" id="PF07610">
    <property type="entry name" value="DUF1573"/>
    <property type="match status" value="1"/>
</dbReference>
<dbReference type="NCBIfam" id="NF012200">
    <property type="entry name" value="choice_anch_D"/>
    <property type="match status" value="1"/>
</dbReference>
<feature type="region of interest" description="Disordered" evidence="1">
    <location>
        <begin position="373"/>
        <end position="393"/>
    </location>
</feature>
<dbReference type="PANTHER" id="PTHR37833">
    <property type="entry name" value="LIPOPROTEIN-RELATED"/>
    <property type="match status" value="1"/>
</dbReference>
<accession>A0A1F7RTC8</accession>
<dbReference type="PANTHER" id="PTHR37833:SF1">
    <property type="entry name" value="SIGNAL PEPTIDE PROTEIN"/>
    <property type="match status" value="1"/>
</dbReference>
<evidence type="ECO:0000313" key="2">
    <source>
        <dbReference type="EMBL" id="OGL44620.1"/>
    </source>
</evidence>
<comment type="caution">
    <text evidence="2">The sequence shown here is derived from an EMBL/GenBank/DDBJ whole genome shotgun (WGS) entry which is preliminary data.</text>
</comment>
<protein>
    <recommendedName>
        <fullName evidence="4">DUF1573 domain-containing protein</fullName>
    </recommendedName>
</protein>
<evidence type="ECO:0000256" key="1">
    <source>
        <dbReference type="SAM" id="MobiDB-lite"/>
    </source>
</evidence>
<feature type="compositionally biased region" description="Polar residues" evidence="1">
    <location>
        <begin position="31"/>
        <end position="56"/>
    </location>
</feature>
<dbReference type="AlphaFoldDB" id="A0A1F7RTC8"/>
<organism evidence="2 3">
    <name type="scientific">Candidatus Schekmanbacteria bacterium RBG_13_48_7</name>
    <dbReference type="NCBI Taxonomy" id="1817878"/>
    <lineage>
        <taxon>Bacteria</taxon>
        <taxon>Candidatus Schekmaniibacteriota</taxon>
    </lineage>
</organism>
<dbReference type="InterPro" id="IPR011467">
    <property type="entry name" value="DUF1573"/>
</dbReference>
<dbReference type="Gene3D" id="2.60.40.10">
    <property type="entry name" value="Immunoglobulins"/>
    <property type="match status" value="2"/>
</dbReference>
<name>A0A1F7RTC8_9BACT</name>
<reference evidence="2 3" key="1">
    <citation type="journal article" date="2016" name="Nat. Commun.">
        <title>Thousands of microbial genomes shed light on interconnected biogeochemical processes in an aquifer system.</title>
        <authorList>
            <person name="Anantharaman K."/>
            <person name="Brown C.T."/>
            <person name="Hug L.A."/>
            <person name="Sharon I."/>
            <person name="Castelle C.J."/>
            <person name="Probst A.J."/>
            <person name="Thomas B.C."/>
            <person name="Singh A."/>
            <person name="Wilkins M.J."/>
            <person name="Karaoz U."/>
            <person name="Brodie E.L."/>
            <person name="Williams K.H."/>
            <person name="Hubbard S.S."/>
            <person name="Banfield J.F."/>
        </authorList>
    </citation>
    <scope>NUCLEOTIDE SEQUENCE [LARGE SCALE GENOMIC DNA]</scope>
</reference>
<sequence>MNVKNLFLFIIIFIMTGLVSGCSDQGKKSSGVKSNNAVKESTNQSLSGDRQGNKLKNLSESHPEITFEELKFDFGKLNQNEKSTHEFKFKNTGQENLVIEGVKSTCGCTAAITSAKELAPGETGSISVTLDPGNLQGKISKAIIVNTNDPAQKTLRLQIDALVAVDIEVKPEQLFFGKKFYDETETKQIFLVNHMENKELQISKIESDPKTTNLTWKFNKIDSNKFQIDVTLMKGSAPGSFNPSLIIYTNSEKQPQIRVSVKAEILGDIVVNPERISFGVIVPGEAVIRKVEIFHRASSNFKITKVTTDISKIVTELKTLEPGKRYQLTVTIPKDMSPENRISGMINIETNVKSQPKITIPFYGIIKGQFQKKSDEEGSRPISGRRANTKNGN</sequence>